<dbReference type="EMBL" id="CP002666">
    <property type="protein sequence ID" value="AEE46804.1"/>
    <property type="molecule type" value="Genomic_DNA"/>
</dbReference>
<name>F4H6P3_CELFA</name>
<dbReference type="RefSeq" id="WP_013771830.1">
    <property type="nucleotide sequence ID" value="NC_015514.1"/>
</dbReference>
<keyword evidence="1" id="KW-0808">Transferase</keyword>
<reference evidence="1 2" key="1">
    <citation type="submission" date="2011-04" db="EMBL/GenBank/DDBJ databases">
        <title>Complete sequence of Cellulomonas fimi ATCC 484.</title>
        <authorList>
            <consortium name="US DOE Joint Genome Institute"/>
            <person name="Lucas S."/>
            <person name="Han J."/>
            <person name="Lapidus A."/>
            <person name="Cheng J.-F."/>
            <person name="Goodwin L."/>
            <person name="Pitluck S."/>
            <person name="Peters L."/>
            <person name="Chertkov O."/>
            <person name="Detter J.C."/>
            <person name="Han C."/>
            <person name="Tapia R."/>
            <person name="Land M."/>
            <person name="Hauser L."/>
            <person name="Kyrpides N."/>
            <person name="Ivanova N."/>
            <person name="Ovchinnikova G."/>
            <person name="Pagani I."/>
            <person name="Mead D."/>
            <person name="Brumm P."/>
            <person name="Woyke T."/>
        </authorList>
    </citation>
    <scope>NUCLEOTIDE SEQUENCE [LARGE SCALE GENOMIC DNA]</scope>
    <source>
        <strain evidence="2">ATCC 484 / DSM 20113 / JCM 1341 / NBRC 15513 / NCIMB 8980 / NCTC 7547</strain>
    </source>
</reference>
<dbReference type="STRING" id="590998.Celf_2680"/>
<protein>
    <submittedName>
        <fullName evidence="1">tRNA and rRNA cytosine-C5-methylase</fullName>
    </submittedName>
</protein>
<dbReference type="GO" id="GO:0032259">
    <property type="term" value="P:methylation"/>
    <property type="evidence" value="ECO:0007669"/>
    <property type="project" value="UniProtKB-KW"/>
</dbReference>
<sequence length="231" mass="24658">MAQVGDRRARLRDACGACAHPWSEHPGGLHEASLIGVCGHCVYEAEHHGRAETCGRHVPDDVLGEVPRVVFAVALRRASRAAGLTVLLDAVRPDATAVAFDLPELDHWPAEAHAAAAVLRSAAGLPAAPAYATVDWLPVDDAVWAAFRTVAPLVHSADVWDARGLGYALLDAEDDGAALTVALTPDQYAAVLRRLPADALTRVPQRATLARRLRVWRPGRREPGQAWGIAP</sequence>
<keyword evidence="2" id="KW-1185">Reference proteome</keyword>
<dbReference type="Proteomes" id="UP000008460">
    <property type="component" value="Chromosome"/>
</dbReference>
<keyword evidence="1" id="KW-0489">Methyltransferase</keyword>
<dbReference type="KEGG" id="cfi:Celf_2680"/>
<gene>
    <name evidence="1" type="ordered locus">Celf_2680</name>
</gene>
<organism evidence="1 2">
    <name type="scientific">Cellulomonas fimi (strain ATCC 484 / DSM 20113 / JCM 1341 / CCUG 24087 / LMG 16345 / NBRC 15513 / NCIMB 8980 / NCTC 7547 / NRS-133)</name>
    <dbReference type="NCBI Taxonomy" id="590998"/>
    <lineage>
        <taxon>Bacteria</taxon>
        <taxon>Bacillati</taxon>
        <taxon>Actinomycetota</taxon>
        <taxon>Actinomycetes</taxon>
        <taxon>Micrococcales</taxon>
        <taxon>Cellulomonadaceae</taxon>
        <taxon>Cellulomonas</taxon>
    </lineage>
</organism>
<proteinExistence type="predicted"/>
<dbReference type="HOGENOM" id="CLU_1198034_0_0_11"/>
<dbReference type="GO" id="GO:0008168">
    <property type="term" value="F:methyltransferase activity"/>
    <property type="evidence" value="ECO:0007669"/>
    <property type="project" value="UniProtKB-KW"/>
</dbReference>
<evidence type="ECO:0000313" key="1">
    <source>
        <dbReference type="EMBL" id="AEE46804.1"/>
    </source>
</evidence>
<dbReference type="AlphaFoldDB" id="F4H6P3"/>
<evidence type="ECO:0000313" key="2">
    <source>
        <dbReference type="Proteomes" id="UP000008460"/>
    </source>
</evidence>
<accession>F4H6P3</accession>